<dbReference type="SUPFAM" id="SSF53822">
    <property type="entry name" value="Periplasmic binding protein-like I"/>
    <property type="match status" value="1"/>
</dbReference>
<feature type="domain" description="Leucine-binding protein" evidence="2">
    <location>
        <begin position="61"/>
        <end position="396"/>
    </location>
</feature>
<dbReference type="STRING" id="890420.SAMN05216226_102244"/>
<evidence type="ECO:0000313" key="4">
    <source>
        <dbReference type="Proteomes" id="UP000198856"/>
    </source>
</evidence>
<name>A0A1G8T043_9EURY</name>
<dbReference type="InterPro" id="IPR028081">
    <property type="entry name" value="Leu-bd"/>
</dbReference>
<dbReference type="Proteomes" id="UP000198856">
    <property type="component" value="Unassembled WGS sequence"/>
</dbReference>
<protein>
    <submittedName>
        <fullName evidence="3">ABC-type branched-chain amino acid transport system, substrate-binding protein</fullName>
    </submittedName>
</protein>
<evidence type="ECO:0000256" key="1">
    <source>
        <dbReference type="ARBA" id="ARBA00022729"/>
    </source>
</evidence>
<gene>
    <name evidence="3" type="ORF">SAMN05216226_102244</name>
</gene>
<keyword evidence="1" id="KW-0732">Signal</keyword>
<proteinExistence type="predicted"/>
<organism evidence="3 4">
    <name type="scientific">Halovenus aranensis</name>
    <dbReference type="NCBI Taxonomy" id="890420"/>
    <lineage>
        <taxon>Archaea</taxon>
        <taxon>Methanobacteriati</taxon>
        <taxon>Methanobacteriota</taxon>
        <taxon>Stenosarchaea group</taxon>
        <taxon>Halobacteria</taxon>
        <taxon>Halobacteriales</taxon>
        <taxon>Haloarculaceae</taxon>
        <taxon>Halovenus</taxon>
    </lineage>
</organism>
<keyword evidence="4" id="KW-1185">Reference proteome</keyword>
<dbReference type="Pfam" id="PF13458">
    <property type="entry name" value="Peripla_BP_6"/>
    <property type="match status" value="1"/>
</dbReference>
<sequence length="434" mass="45702">MGDSDRIGRCDGETSSTLAADRLSRRAVLSGVGAAGVTGLAGCIGGDDGGTTGGGSAVDSVSIGMVTSTSGPFAVFGNAAITGAELAIEDLESEFDVDIELSTDDSQLEPGTALERARALVTEGNVDFLTGAVSSSVALRLSGWATDNEVTYFPTGSHSDALTGGECGKYVFRPSASNSMLANSISDGMVEAADEWFLMYSDYTWGQTASTAVKNALEDAGKTVVGREAVPFPSDDYAQYVNRAEASGAPAIGVLIAGLDLRKASNQIIASGLEDRTLAMHQLEDFVFWGMDKDAASILDVAGQVWGPATDGGEEFKERVAEQGEMDPYVRHLLGYISVDQGVRAALRAESTAAPDMREALEGHEVSSPIVDMKGGGEMYWRAGDHQLVQPTYTVTSRPTDEMRDDPYKSWFSVENEFAGDDVARPVEDTGCSL</sequence>
<dbReference type="InterPro" id="IPR028082">
    <property type="entry name" value="Peripla_BP_I"/>
</dbReference>
<evidence type="ECO:0000259" key="2">
    <source>
        <dbReference type="Pfam" id="PF13458"/>
    </source>
</evidence>
<dbReference type="PANTHER" id="PTHR30483">
    <property type="entry name" value="LEUCINE-SPECIFIC-BINDING PROTEIN"/>
    <property type="match status" value="1"/>
</dbReference>
<dbReference type="PANTHER" id="PTHR30483:SF6">
    <property type="entry name" value="PERIPLASMIC BINDING PROTEIN OF ABC TRANSPORTER FOR NATURAL AMINO ACIDS"/>
    <property type="match status" value="1"/>
</dbReference>
<dbReference type="InterPro" id="IPR051010">
    <property type="entry name" value="BCAA_transport"/>
</dbReference>
<accession>A0A1G8T043</accession>
<evidence type="ECO:0000313" key="3">
    <source>
        <dbReference type="EMBL" id="SDJ34856.1"/>
    </source>
</evidence>
<dbReference type="Gene3D" id="3.40.50.2300">
    <property type="match status" value="2"/>
</dbReference>
<reference evidence="3 4" key="1">
    <citation type="submission" date="2016-10" db="EMBL/GenBank/DDBJ databases">
        <authorList>
            <person name="de Groot N.N."/>
        </authorList>
    </citation>
    <scope>NUCLEOTIDE SEQUENCE [LARGE SCALE GENOMIC DNA]</scope>
    <source>
        <strain evidence="3 4">IBRC-M10015</strain>
    </source>
</reference>
<dbReference type="EMBL" id="FNFC01000002">
    <property type="protein sequence ID" value="SDJ34856.1"/>
    <property type="molecule type" value="Genomic_DNA"/>
</dbReference>
<dbReference type="AlphaFoldDB" id="A0A1G8T043"/>